<evidence type="ECO:0000313" key="1">
    <source>
        <dbReference type="EMBL" id="KOF69873.1"/>
    </source>
</evidence>
<proteinExistence type="predicted"/>
<organism evidence="1">
    <name type="scientific">Octopus bimaculoides</name>
    <name type="common">California two-spotted octopus</name>
    <dbReference type="NCBI Taxonomy" id="37653"/>
    <lineage>
        <taxon>Eukaryota</taxon>
        <taxon>Metazoa</taxon>
        <taxon>Spiralia</taxon>
        <taxon>Lophotrochozoa</taxon>
        <taxon>Mollusca</taxon>
        <taxon>Cephalopoda</taxon>
        <taxon>Coleoidea</taxon>
        <taxon>Octopodiformes</taxon>
        <taxon>Octopoda</taxon>
        <taxon>Incirrata</taxon>
        <taxon>Octopodidae</taxon>
        <taxon>Octopus</taxon>
    </lineage>
</organism>
<dbReference type="EMBL" id="KQ425160">
    <property type="protein sequence ID" value="KOF69873.1"/>
    <property type="molecule type" value="Genomic_DNA"/>
</dbReference>
<gene>
    <name evidence="1" type="ORF">OCBIM_22003952mg</name>
</gene>
<dbReference type="AlphaFoldDB" id="A0A0L8FYW8"/>
<name>A0A0L8FYW8_OCTBM</name>
<sequence>METNEYKHCRFMSLPYSVLGESMSPLETNWDLLHEPVLSKENYSLIRPLQIYQIGCTYQNLPNEMTRIRKNDASYFI</sequence>
<reference evidence="1" key="1">
    <citation type="submission" date="2015-07" db="EMBL/GenBank/DDBJ databases">
        <title>MeaNS - Measles Nucleotide Surveillance Program.</title>
        <authorList>
            <person name="Tran T."/>
            <person name="Druce J."/>
        </authorList>
    </citation>
    <scope>NUCLEOTIDE SEQUENCE</scope>
    <source>
        <strain evidence="1">UCB-OBI-ISO-001</strain>
        <tissue evidence="1">Gonad</tissue>
    </source>
</reference>
<accession>A0A0L8FYW8</accession>
<protein>
    <submittedName>
        <fullName evidence="1">Uncharacterized protein</fullName>
    </submittedName>
</protein>